<comment type="subcellular location">
    <subcellularLocation>
        <location evidence="4">Nucleus</location>
    </subcellularLocation>
</comment>
<feature type="region of interest" description="Disordered" evidence="5">
    <location>
        <begin position="405"/>
        <end position="427"/>
    </location>
</feature>
<sequence length="602" mass="64799">MQSFLQLLRESGGAGPPVEELVRLAGSLCRDLQDDLAQAQPLVTAVLESQLRLYLLDNKDVALVCARVLAQQEQHQAACRLLEGCWVPGGSQELVQLWNDIHYHLVMKRLGVATLTSVQKFRCRKRNPPPPSLCPEGLKSRNFPREVRQKLQNFASGVSSSPSKAEREALAVETRLTVEQVYNWFANYRRRQRAGLQHLEPQPSGHRHPGFMGGHPPQWAGKWAGTDPGDHSRAVAASDPGLGRFWRRDSARIADSEVLPFPWAVRQAQLPPSPSVGDRVESEHGRAGPTGTRSARAVAAGVWAPCQEPRSGTRHLFTETDSQPGVLGMMEKGKQTQKENTQTCRLRAHPAVVLVFFLSVRSHRASSEGSRIGEWWPLLSGTVLARVSLHPPRDSVCGFPSSLQGGEMYPEGPGRDPSTLPAVYPDPGLSGLAGRSDLLDPSAAPKPWLVSLTLASPRDVSAQTGQLVPSHGLHFWMPPSDASMSVSIATLAEPSSTGFPDPPGSHPQSAFLEEGPGTSVSQAGQAGSFLVSQPPPQAPELVPPQSLPELAPATSTFPGPVPAGELSEPLPSSQVPWSDSQASSDAFWVARMLLDLAGGNLG</sequence>
<dbReference type="Pfam" id="PF05920">
    <property type="entry name" value="Homeobox_KN"/>
    <property type="match status" value="1"/>
</dbReference>
<protein>
    <recommendedName>
        <fullName evidence="6">Homeobox domain-containing protein</fullName>
    </recommendedName>
</protein>
<dbReference type="EMBL" id="JAULJE010000023">
    <property type="protein sequence ID" value="KAK1328204.1"/>
    <property type="molecule type" value="Genomic_DNA"/>
</dbReference>
<dbReference type="AlphaFoldDB" id="A0AA40HBR6"/>
<dbReference type="GO" id="GO:0048741">
    <property type="term" value="P:skeletal muscle fiber development"/>
    <property type="evidence" value="ECO:0007669"/>
    <property type="project" value="TreeGrafter"/>
</dbReference>
<dbReference type="GO" id="GO:0000978">
    <property type="term" value="F:RNA polymerase II cis-regulatory region sequence-specific DNA binding"/>
    <property type="evidence" value="ECO:0007669"/>
    <property type="project" value="TreeGrafter"/>
</dbReference>
<reference evidence="7" key="1">
    <citation type="submission" date="2023-06" db="EMBL/GenBank/DDBJ databases">
        <title>Reference genome for the Northern bat (Eptesicus nilssonii), a most northern bat species.</title>
        <authorList>
            <person name="Laine V.N."/>
            <person name="Pulliainen A.T."/>
            <person name="Lilley T.M."/>
        </authorList>
    </citation>
    <scope>NUCLEOTIDE SEQUENCE</scope>
    <source>
        <strain evidence="7">BLF_Eptnil</strain>
        <tissue evidence="7">Kidney</tissue>
    </source>
</reference>
<keyword evidence="1 4" id="KW-0238">DNA-binding</keyword>
<feature type="DNA-binding region" description="Homeobox" evidence="4">
    <location>
        <begin position="156"/>
        <end position="196"/>
    </location>
</feature>
<dbReference type="SUPFAM" id="SSF46689">
    <property type="entry name" value="Homeodomain-like"/>
    <property type="match status" value="1"/>
</dbReference>
<dbReference type="Pfam" id="PF16878">
    <property type="entry name" value="SIX1_SD"/>
    <property type="match status" value="1"/>
</dbReference>
<name>A0AA40HBR6_CNENI</name>
<dbReference type="Proteomes" id="UP001177744">
    <property type="component" value="Unassembled WGS sequence"/>
</dbReference>
<dbReference type="PANTHER" id="PTHR10390">
    <property type="entry name" value="HOMEOBOX PROTEIN SIX"/>
    <property type="match status" value="1"/>
</dbReference>
<feature type="compositionally biased region" description="Pro residues" evidence="5">
    <location>
        <begin position="533"/>
        <end position="546"/>
    </location>
</feature>
<dbReference type="GO" id="GO:0005634">
    <property type="term" value="C:nucleus"/>
    <property type="evidence" value="ECO:0007669"/>
    <property type="project" value="UniProtKB-SubCell"/>
</dbReference>
<gene>
    <name evidence="7" type="ORF">QTO34_011771</name>
</gene>
<dbReference type="Gene3D" id="1.10.10.60">
    <property type="entry name" value="Homeodomain-like"/>
    <property type="match status" value="1"/>
</dbReference>
<dbReference type="GO" id="GO:0000981">
    <property type="term" value="F:DNA-binding transcription factor activity, RNA polymerase II-specific"/>
    <property type="evidence" value="ECO:0007669"/>
    <property type="project" value="InterPro"/>
</dbReference>
<feature type="region of interest" description="Disordered" evidence="5">
    <location>
        <begin position="270"/>
        <end position="295"/>
    </location>
</feature>
<dbReference type="SMART" id="SM00389">
    <property type="entry name" value="HOX"/>
    <property type="match status" value="1"/>
</dbReference>
<keyword evidence="3 4" id="KW-0539">Nucleus</keyword>
<evidence type="ECO:0000256" key="5">
    <source>
        <dbReference type="SAM" id="MobiDB-lite"/>
    </source>
</evidence>
<dbReference type="FunFam" id="1.10.10.60:FF:000412">
    <property type="entry name" value="Anomalous homeobox"/>
    <property type="match status" value="1"/>
</dbReference>
<evidence type="ECO:0000313" key="7">
    <source>
        <dbReference type="EMBL" id="KAK1328204.1"/>
    </source>
</evidence>
<evidence type="ECO:0000256" key="4">
    <source>
        <dbReference type="PROSITE-ProRule" id="PRU00108"/>
    </source>
</evidence>
<feature type="domain" description="Homeobox" evidence="6">
    <location>
        <begin position="154"/>
        <end position="195"/>
    </location>
</feature>
<keyword evidence="8" id="KW-1185">Reference proteome</keyword>
<organism evidence="7 8">
    <name type="scientific">Cnephaeus nilssonii</name>
    <name type="common">Northern bat</name>
    <name type="synonym">Eptesicus nilssonii</name>
    <dbReference type="NCBI Taxonomy" id="3371016"/>
    <lineage>
        <taxon>Eukaryota</taxon>
        <taxon>Metazoa</taxon>
        <taxon>Chordata</taxon>
        <taxon>Craniata</taxon>
        <taxon>Vertebrata</taxon>
        <taxon>Euteleostomi</taxon>
        <taxon>Mammalia</taxon>
        <taxon>Eutheria</taxon>
        <taxon>Laurasiatheria</taxon>
        <taxon>Chiroptera</taxon>
        <taxon>Yangochiroptera</taxon>
        <taxon>Vespertilionidae</taxon>
        <taxon>Cnephaeus</taxon>
    </lineage>
</organism>
<evidence type="ECO:0000256" key="1">
    <source>
        <dbReference type="ARBA" id="ARBA00023125"/>
    </source>
</evidence>
<dbReference type="InterPro" id="IPR031701">
    <property type="entry name" value="SIX1_SD"/>
</dbReference>
<evidence type="ECO:0000313" key="8">
    <source>
        <dbReference type="Proteomes" id="UP001177744"/>
    </source>
</evidence>
<dbReference type="CDD" id="cd00086">
    <property type="entry name" value="homeodomain"/>
    <property type="match status" value="1"/>
</dbReference>
<keyword evidence="2 4" id="KW-0371">Homeobox</keyword>
<dbReference type="InterPro" id="IPR008422">
    <property type="entry name" value="KN_HD"/>
</dbReference>
<comment type="caution">
    <text evidence="7">The sequence shown here is derived from an EMBL/GenBank/DDBJ whole genome shotgun (WGS) entry which is preliminary data.</text>
</comment>
<dbReference type="PROSITE" id="PS50071">
    <property type="entry name" value="HOMEOBOX_2"/>
    <property type="match status" value="1"/>
</dbReference>
<proteinExistence type="predicted"/>
<evidence type="ECO:0000259" key="6">
    <source>
        <dbReference type="PROSITE" id="PS50071"/>
    </source>
</evidence>
<feature type="region of interest" description="Disordered" evidence="5">
    <location>
        <begin position="493"/>
        <end position="579"/>
    </location>
</feature>
<dbReference type="GO" id="GO:0014857">
    <property type="term" value="P:regulation of skeletal muscle cell proliferation"/>
    <property type="evidence" value="ECO:0007669"/>
    <property type="project" value="TreeGrafter"/>
</dbReference>
<feature type="compositionally biased region" description="Polar residues" evidence="5">
    <location>
        <begin position="570"/>
        <end position="579"/>
    </location>
</feature>
<dbReference type="PANTHER" id="PTHR10390:SF34">
    <property type="entry name" value="ANOMALOUS HOMEOBOX PROTEIN"/>
    <property type="match status" value="1"/>
</dbReference>
<dbReference type="InterPro" id="IPR017970">
    <property type="entry name" value="Homeobox_CS"/>
</dbReference>
<dbReference type="PROSITE" id="PS00027">
    <property type="entry name" value="HOMEOBOX_1"/>
    <property type="match status" value="1"/>
</dbReference>
<evidence type="ECO:0000256" key="2">
    <source>
        <dbReference type="ARBA" id="ARBA00023155"/>
    </source>
</evidence>
<dbReference type="GO" id="GO:0005667">
    <property type="term" value="C:transcription regulator complex"/>
    <property type="evidence" value="ECO:0007669"/>
    <property type="project" value="TreeGrafter"/>
</dbReference>
<dbReference type="InterPro" id="IPR009057">
    <property type="entry name" value="Homeodomain-like_sf"/>
</dbReference>
<dbReference type="InterPro" id="IPR001356">
    <property type="entry name" value="HD"/>
</dbReference>
<accession>A0AA40HBR6</accession>
<evidence type="ECO:0000256" key="3">
    <source>
        <dbReference type="ARBA" id="ARBA00023242"/>
    </source>
</evidence>